<gene>
    <name evidence="9" type="ORF">ESZ26_14340</name>
    <name evidence="10" type="ORF">ESZ27_11260</name>
</gene>
<evidence type="ECO:0000256" key="2">
    <source>
        <dbReference type="ARBA" id="ARBA00013007"/>
    </source>
</evidence>
<dbReference type="InterPro" id="IPR006130">
    <property type="entry name" value="Asp/Orn_carbamoylTrfase"/>
</dbReference>
<evidence type="ECO:0000256" key="1">
    <source>
        <dbReference type="ARBA" id="ARBA00007805"/>
    </source>
</evidence>
<reference evidence="10 12" key="1">
    <citation type="submission" date="2019-07" db="EMBL/GenBank/DDBJ databases">
        <title>Genomes of sea-ice associated Colwellia species.</title>
        <authorList>
            <person name="Bowman J.P."/>
        </authorList>
    </citation>
    <scope>NUCLEOTIDE SEQUENCE [LARGE SCALE GENOMIC DNA]</scope>
    <source>
        <strain evidence="9 11">ACAM 607</strain>
        <strain evidence="10 12">IC036</strain>
    </source>
</reference>
<evidence type="ECO:0000259" key="8">
    <source>
        <dbReference type="Pfam" id="PF02729"/>
    </source>
</evidence>
<dbReference type="GO" id="GO:0016597">
    <property type="term" value="F:amino acid binding"/>
    <property type="evidence" value="ECO:0007669"/>
    <property type="project" value="InterPro"/>
</dbReference>
<dbReference type="PANTHER" id="PTHR45753">
    <property type="entry name" value="ORNITHINE CARBAMOYLTRANSFERASE, MITOCHONDRIAL"/>
    <property type="match status" value="1"/>
</dbReference>
<sequence>MSSVPTKLENFLADDQLTKTQIIDLIALAIKIKNHPGDYSKALAGKSVVMIFEKPSLRTHVSFDMGINKLGGHALYLGQQNGKLGERERVSDYAKNLSCYADAIVARVFENSAIEGLAEHASIPVINALCDIYHPCQALADFVTLQEHFVIGKGTDLTKVKLAYIGDGNNVSNSLMFMAAILGVDFTLVCPAGHEPKNDLFEKAKAFADKSGSKLVLTSNIDTLGQQDAIYTDTWVSMGFEDASKKAALLEKFAPYQVNHQMMKNSGASIVMHCQPAHLEEEITTALFDSEMSVVFQAAENRMWAQNAVLVTLLAK</sequence>
<evidence type="ECO:0000256" key="6">
    <source>
        <dbReference type="RuleBase" id="RU003634"/>
    </source>
</evidence>
<keyword evidence="3 6" id="KW-0808">Transferase</keyword>
<dbReference type="InterPro" id="IPR006132">
    <property type="entry name" value="Asp/Orn_carbamoyltranf_P-bd"/>
</dbReference>
<dbReference type="GO" id="GO:0042450">
    <property type="term" value="P:L-arginine biosynthetic process via ornithine"/>
    <property type="evidence" value="ECO:0007669"/>
    <property type="project" value="UniProtKB-UniRule"/>
</dbReference>
<dbReference type="NCBIfam" id="TIGR00658">
    <property type="entry name" value="orni_carb_tr"/>
    <property type="match status" value="1"/>
</dbReference>
<dbReference type="RefSeq" id="WP_146800153.1">
    <property type="nucleotide sequence ID" value="NZ_VOLP01000020.1"/>
</dbReference>
<evidence type="ECO:0000256" key="4">
    <source>
        <dbReference type="ARBA" id="ARBA00048772"/>
    </source>
</evidence>
<organism evidence="10 12">
    <name type="scientific">Colwellia hornerae</name>
    <dbReference type="NCBI Taxonomy" id="89402"/>
    <lineage>
        <taxon>Bacteria</taxon>
        <taxon>Pseudomonadati</taxon>
        <taxon>Pseudomonadota</taxon>
        <taxon>Gammaproteobacteria</taxon>
        <taxon>Alteromonadales</taxon>
        <taxon>Colwelliaceae</taxon>
        <taxon>Colwellia</taxon>
    </lineage>
</organism>
<dbReference type="NCBIfam" id="NF001986">
    <property type="entry name" value="PRK00779.1"/>
    <property type="match status" value="1"/>
</dbReference>
<dbReference type="NCBIfam" id="NF011380">
    <property type="entry name" value="PRK14805.1"/>
    <property type="match status" value="1"/>
</dbReference>
<protein>
    <recommendedName>
        <fullName evidence="2 5">Ornithine carbamoyltransferase</fullName>
        <ecNumber evidence="2 5">2.1.3.3</ecNumber>
    </recommendedName>
</protein>
<feature type="domain" description="Aspartate/ornithine carbamoyltransferase Asp/Orn-binding" evidence="7">
    <location>
        <begin position="159"/>
        <end position="312"/>
    </location>
</feature>
<dbReference type="GO" id="GO:0019240">
    <property type="term" value="P:citrulline biosynthetic process"/>
    <property type="evidence" value="ECO:0007669"/>
    <property type="project" value="TreeGrafter"/>
</dbReference>
<dbReference type="SUPFAM" id="SSF53671">
    <property type="entry name" value="Aspartate/ornithine carbamoyltransferase"/>
    <property type="match status" value="1"/>
</dbReference>
<proteinExistence type="inferred from homology"/>
<dbReference type="Proteomes" id="UP000321917">
    <property type="component" value="Unassembled WGS sequence"/>
</dbReference>
<dbReference type="Gene3D" id="3.40.50.1370">
    <property type="entry name" value="Aspartate/ornithine carbamoyltransferase"/>
    <property type="match status" value="2"/>
</dbReference>
<evidence type="ECO:0000256" key="5">
    <source>
        <dbReference type="NCBIfam" id="TIGR00658"/>
    </source>
</evidence>
<dbReference type="PANTHER" id="PTHR45753:SF3">
    <property type="entry name" value="ORNITHINE TRANSCARBAMYLASE, MITOCHONDRIAL"/>
    <property type="match status" value="1"/>
</dbReference>
<dbReference type="AlphaFoldDB" id="A0A5C6QB52"/>
<dbReference type="EMBL" id="VOLR01000021">
    <property type="protein sequence ID" value="TWX56777.1"/>
    <property type="molecule type" value="Genomic_DNA"/>
</dbReference>
<evidence type="ECO:0000259" key="7">
    <source>
        <dbReference type="Pfam" id="PF00185"/>
    </source>
</evidence>
<dbReference type="InterPro" id="IPR036901">
    <property type="entry name" value="Asp/Orn_carbamoylTrfase_sf"/>
</dbReference>
<dbReference type="Pfam" id="PF02729">
    <property type="entry name" value="OTCace_N"/>
    <property type="match status" value="1"/>
</dbReference>
<comment type="catalytic activity">
    <reaction evidence="4">
        <text>carbamoyl phosphate + L-ornithine = L-citrulline + phosphate + H(+)</text>
        <dbReference type="Rhea" id="RHEA:19513"/>
        <dbReference type="ChEBI" id="CHEBI:15378"/>
        <dbReference type="ChEBI" id="CHEBI:43474"/>
        <dbReference type="ChEBI" id="CHEBI:46911"/>
        <dbReference type="ChEBI" id="CHEBI:57743"/>
        <dbReference type="ChEBI" id="CHEBI:58228"/>
        <dbReference type="EC" id="2.1.3.3"/>
    </reaction>
</comment>
<evidence type="ECO:0000313" key="9">
    <source>
        <dbReference type="EMBL" id="TWX56777.1"/>
    </source>
</evidence>
<evidence type="ECO:0000313" key="12">
    <source>
        <dbReference type="Proteomes" id="UP000321917"/>
    </source>
</evidence>
<feature type="domain" description="Aspartate/ornithine carbamoyltransferase carbamoyl-P binding" evidence="8">
    <location>
        <begin position="10"/>
        <end position="147"/>
    </location>
</feature>
<evidence type="ECO:0000256" key="3">
    <source>
        <dbReference type="ARBA" id="ARBA00022679"/>
    </source>
</evidence>
<comment type="similarity">
    <text evidence="1">Belongs to the aspartate/ornithine carbamoyltransferase superfamily. OTCase family.</text>
</comment>
<dbReference type="GO" id="GO:0004585">
    <property type="term" value="F:ornithine carbamoyltransferase activity"/>
    <property type="evidence" value="ECO:0007669"/>
    <property type="project" value="UniProtKB-UniRule"/>
</dbReference>
<evidence type="ECO:0000313" key="11">
    <source>
        <dbReference type="Proteomes" id="UP000321525"/>
    </source>
</evidence>
<dbReference type="EMBL" id="VOLQ01000020">
    <property type="protein sequence ID" value="TWX66021.1"/>
    <property type="molecule type" value="Genomic_DNA"/>
</dbReference>
<dbReference type="PRINTS" id="PR00100">
    <property type="entry name" value="AOTCASE"/>
</dbReference>
<dbReference type="PRINTS" id="PR00102">
    <property type="entry name" value="OTCASE"/>
</dbReference>
<keyword evidence="11" id="KW-1185">Reference proteome</keyword>
<dbReference type="OrthoDB" id="9802587at2"/>
<name>A0A5C6QB52_9GAMM</name>
<dbReference type="InterPro" id="IPR006131">
    <property type="entry name" value="Asp_carbamoyltransf_Asp/Orn-bd"/>
</dbReference>
<dbReference type="Pfam" id="PF00185">
    <property type="entry name" value="OTCace"/>
    <property type="match status" value="1"/>
</dbReference>
<evidence type="ECO:0000313" key="10">
    <source>
        <dbReference type="EMBL" id="TWX66021.1"/>
    </source>
</evidence>
<dbReference type="EC" id="2.1.3.3" evidence="2 5"/>
<dbReference type="Proteomes" id="UP000321525">
    <property type="component" value="Unassembled WGS sequence"/>
</dbReference>
<dbReference type="InterPro" id="IPR002292">
    <property type="entry name" value="Orn/put_carbamltrans"/>
</dbReference>
<accession>A0A5C6QB52</accession>
<dbReference type="FunFam" id="3.40.50.1370:FF:000008">
    <property type="entry name" value="Ornithine carbamoyltransferase"/>
    <property type="match status" value="1"/>
</dbReference>
<comment type="caution">
    <text evidence="10">The sequence shown here is derived from an EMBL/GenBank/DDBJ whole genome shotgun (WGS) entry which is preliminary data.</text>
</comment>